<dbReference type="EMBL" id="PZZL01000001">
    <property type="protein sequence ID" value="PTM61870.1"/>
    <property type="molecule type" value="Genomic_DNA"/>
</dbReference>
<evidence type="ECO:0000313" key="2">
    <source>
        <dbReference type="EMBL" id="PTM61870.1"/>
    </source>
</evidence>
<dbReference type="InterPro" id="IPR036869">
    <property type="entry name" value="J_dom_sf"/>
</dbReference>
<feature type="domain" description="J" evidence="1">
    <location>
        <begin position="148"/>
        <end position="201"/>
    </location>
</feature>
<keyword evidence="3" id="KW-1185">Reference proteome</keyword>
<dbReference type="Pfam" id="PF00226">
    <property type="entry name" value="DnaJ"/>
    <property type="match status" value="1"/>
</dbReference>
<protein>
    <submittedName>
        <fullName evidence="2">DnaJ-like protein</fullName>
    </submittedName>
</protein>
<evidence type="ECO:0000313" key="3">
    <source>
        <dbReference type="Proteomes" id="UP000241808"/>
    </source>
</evidence>
<dbReference type="AlphaFoldDB" id="A0A2T4ZIR0"/>
<dbReference type="OrthoDB" id="8440198at2"/>
<comment type="caution">
    <text evidence="2">The sequence shown here is derived from an EMBL/GenBank/DDBJ whole genome shotgun (WGS) entry which is preliminary data.</text>
</comment>
<sequence length="205" mass="22366">MTVSAFPLAWPQHRPRTAHRRNATFNTKVNNGRYIETKALTVAAARDRLQRELDRLGAKSIVLSTNVELRLDGLPRSGQAEPKDPGVALYFMVKGKPHCLPCDTYSTVADNIAALAAHIEASRKIERLGVADLGEIFAGFVALPPPKHWSEILGVPRTATVATVNDAYRGLAKKRHPDRGGSQELMAELNLARDAAVRDIEGTSP</sequence>
<dbReference type="Gene3D" id="1.10.287.110">
    <property type="entry name" value="DnaJ domain"/>
    <property type="match status" value="1"/>
</dbReference>
<dbReference type="RefSeq" id="WP_108174310.1">
    <property type="nucleotide sequence ID" value="NZ_PZZL01000001.1"/>
</dbReference>
<dbReference type="SUPFAM" id="SSF46565">
    <property type="entry name" value="Chaperone J-domain"/>
    <property type="match status" value="1"/>
</dbReference>
<accession>A0A2T4ZIR0</accession>
<evidence type="ECO:0000259" key="1">
    <source>
        <dbReference type="PROSITE" id="PS50076"/>
    </source>
</evidence>
<dbReference type="Proteomes" id="UP000241808">
    <property type="component" value="Unassembled WGS sequence"/>
</dbReference>
<proteinExistence type="predicted"/>
<dbReference type="CDD" id="cd06257">
    <property type="entry name" value="DnaJ"/>
    <property type="match status" value="1"/>
</dbReference>
<dbReference type="InterPro" id="IPR001623">
    <property type="entry name" value="DnaJ_domain"/>
</dbReference>
<gene>
    <name evidence="2" type="ORF">C8P69_101542</name>
</gene>
<name>A0A2T4ZIR0_9HYPH</name>
<dbReference type="SMART" id="SM00271">
    <property type="entry name" value="DnaJ"/>
    <property type="match status" value="1"/>
</dbReference>
<dbReference type="PROSITE" id="PS50076">
    <property type="entry name" value="DNAJ_2"/>
    <property type="match status" value="1"/>
</dbReference>
<organism evidence="2 3">
    <name type="scientific">Phreatobacter oligotrophus</name>
    <dbReference type="NCBI Taxonomy" id="1122261"/>
    <lineage>
        <taxon>Bacteria</taxon>
        <taxon>Pseudomonadati</taxon>
        <taxon>Pseudomonadota</taxon>
        <taxon>Alphaproteobacteria</taxon>
        <taxon>Hyphomicrobiales</taxon>
        <taxon>Phreatobacteraceae</taxon>
        <taxon>Phreatobacter</taxon>
    </lineage>
</organism>
<reference evidence="2 3" key="1">
    <citation type="submission" date="2018-04" db="EMBL/GenBank/DDBJ databases">
        <title>Genomic Encyclopedia of Archaeal and Bacterial Type Strains, Phase II (KMG-II): from individual species to whole genera.</title>
        <authorList>
            <person name="Goeker M."/>
        </authorList>
    </citation>
    <scope>NUCLEOTIDE SEQUENCE [LARGE SCALE GENOMIC DNA]</scope>
    <source>
        <strain evidence="2 3">DSM 25521</strain>
    </source>
</reference>